<evidence type="ECO:0000259" key="9">
    <source>
        <dbReference type="SMART" id="SM00363"/>
    </source>
</evidence>
<keyword evidence="3 7" id="KW-0694">RNA-binding</keyword>
<evidence type="ECO:0000256" key="4">
    <source>
        <dbReference type="ARBA" id="ARBA00022980"/>
    </source>
</evidence>
<evidence type="ECO:0000256" key="6">
    <source>
        <dbReference type="ARBA" id="ARBA00035254"/>
    </source>
</evidence>
<gene>
    <name evidence="7 11" type="primary">rpsD</name>
    <name evidence="11" type="ORF">PEPMIC_00828</name>
</gene>
<evidence type="ECO:0000256" key="2">
    <source>
        <dbReference type="ARBA" id="ARBA00022730"/>
    </source>
</evidence>
<evidence type="ECO:0000256" key="1">
    <source>
        <dbReference type="ARBA" id="ARBA00007465"/>
    </source>
</evidence>
<dbReference type="Gene3D" id="1.10.1050.10">
    <property type="entry name" value="Ribosomal Protein S4 Delta 41, Chain A, domain 1"/>
    <property type="match status" value="1"/>
</dbReference>
<dbReference type="Pfam" id="PF00163">
    <property type="entry name" value="Ribosomal_S4"/>
    <property type="match status" value="1"/>
</dbReference>
<dbReference type="eggNOG" id="COG0522">
    <property type="taxonomic scope" value="Bacteria"/>
</dbReference>
<dbReference type="HAMAP" id="MF_01306_B">
    <property type="entry name" value="Ribosomal_uS4_B"/>
    <property type="match status" value="1"/>
</dbReference>
<dbReference type="GO" id="GO:0006412">
    <property type="term" value="P:translation"/>
    <property type="evidence" value="ECO:0007669"/>
    <property type="project" value="UniProtKB-UniRule"/>
</dbReference>
<evidence type="ECO:0000256" key="5">
    <source>
        <dbReference type="ARBA" id="ARBA00023274"/>
    </source>
</evidence>
<dbReference type="SMART" id="SM01390">
    <property type="entry name" value="Ribosomal_S4"/>
    <property type="match status" value="1"/>
</dbReference>
<comment type="subunit">
    <text evidence="7">Part of the 30S ribosomal subunit. Contacts protein S5. The interaction surface between S4 and S5 is involved in control of translational fidelity.</text>
</comment>
<keyword evidence="5 7" id="KW-0687">Ribonucleoprotein</keyword>
<accession>A8SKZ9</accession>
<dbReference type="PROSITE" id="PS50889">
    <property type="entry name" value="S4"/>
    <property type="match status" value="1"/>
</dbReference>
<reference evidence="11 12" key="1">
    <citation type="submission" date="2007-09" db="EMBL/GenBank/DDBJ databases">
        <title>Draft genome sequence of Peptostreptococcus micros (ATCC 33270).</title>
        <authorList>
            <person name="Sudarsanam P."/>
            <person name="Ley R."/>
            <person name="Guruge J."/>
            <person name="Turnbaugh P.J."/>
            <person name="Mahowald M."/>
            <person name="Liep D."/>
            <person name="Gordon J."/>
        </authorList>
    </citation>
    <scope>NUCLEOTIDE SEQUENCE [LARGE SCALE GENOMIC DNA]</scope>
    <source>
        <strain evidence="11 12">ATCC 33270</strain>
    </source>
</reference>
<feature type="domain" description="RNA-binding S4" evidence="9">
    <location>
        <begin position="106"/>
        <end position="170"/>
    </location>
</feature>
<dbReference type="InterPro" id="IPR002942">
    <property type="entry name" value="S4_RNA-bd"/>
</dbReference>
<dbReference type="Gene3D" id="3.10.290.10">
    <property type="entry name" value="RNA-binding S4 domain"/>
    <property type="match status" value="1"/>
</dbReference>
<comment type="function">
    <text evidence="7">With S5 and S12 plays an important role in translational accuracy.</text>
</comment>
<dbReference type="PROSITE" id="PS00632">
    <property type="entry name" value="RIBOSOMAL_S4"/>
    <property type="match status" value="1"/>
</dbReference>
<dbReference type="EMBL" id="ABEE02000016">
    <property type="protein sequence ID" value="EDP24246.1"/>
    <property type="molecule type" value="Genomic_DNA"/>
</dbReference>
<dbReference type="InterPro" id="IPR018079">
    <property type="entry name" value="Ribosomal_uS4_CS"/>
</dbReference>
<organism evidence="11 12">
    <name type="scientific">Parvimonas micra ATCC 33270</name>
    <dbReference type="NCBI Taxonomy" id="411465"/>
    <lineage>
        <taxon>Bacteria</taxon>
        <taxon>Bacillati</taxon>
        <taxon>Bacillota</taxon>
        <taxon>Tissierellia</taxon>
        <taxon>Tissierellales</taxon>
        <taxon>Peptoniphilaceae</taxon>
        <taxon>Parvimonas</taxon>
    </lineage>
</organism>
<dbReference type="CDD" id="cd00165">
    <property type="entry name" value="S4"/>
    <property type="match status" value="1"/>
</dbReference>
<dbReference type="GO" id="GO:0015935">
    <property type="term" value="C:small ribosomal subunit"/>
    <property type="evidence" value="ECO:0007669"/>
    <property type="project" value="InterPro"/>
</dbReference>
<dbReference type="SMART" id="SM00363">
    <property type="entry name" value="S4"/>
    <property type="match status" value="1"/>
</dbReference>
<dbReference type="SUPFAM" id="SSF55174">
    <property type="entry name" value="Alpha-L RNA-binding motif"/>
    <property type="match status" value="1"/>
</dbReference>
<comment type="similarity">
    <text evidence="1 7 8">Belongs to the universal ribosomal protein uS4 family.</text>
</comment>
<dbReference type="NCBIfam" id="NF003717">
    <property type="entry name" value="PRK05327.1"/>
    <property type="match status" value="1"/>
</dbReference>
<dbReference type="Proteomes" id="UP000003162">
    <property type="component" value="Unassembled WGS sequence"/>
</dbReference>
<evidence type="ECO:0000256" key="7">
    <source>
        <dbReference type="HAMAP-Rule" id="MF_01306"/>
    </source>
</evidence>
<evidence type="ECO:0000256" key="8">
    <source>
        <dbReference type="RuleBase" id="RU003699"/>
    </source>
</evidence>
<dbReference type="GO" id="GO:0003735">
    <property type="term" value="F:structural constituent of ribosome"/>
    <property type="evidence" value="ECO:0007669"/>
    <property type="project" value="InterPro"/>
</dbReference>
<dbReference type="InterPro" id="IPR036986">
    <property type="entry name" value="S4_RNA-bd_sf"/>
</dbReference>
<dbReference type="InterPro" id="IPR001912">
    <property type="entry name" value="Ribosomal_uS4_N"/>
</dbReference>
<evidence type="ECO:0000313" key="12">
    <source>
        <dbReference type="Proteomes" id="UP000003162"/>
    </source>
</evidence>
<dbReference type="InterPro" id="IPR022801">
    <property type="entry name" value="Ribosomal_uS4"/>
</dbReference>
<evidence type="ECO:0000313" key="11">
    <source>
        <dbReference type="EMBL" id="EDP24246.1"/>
    </source>
</evidence>
<keyword evidence="2 7" id="KW-0699">rRNA-binding</keyword>
<evidence type="ECO:0000259" key="10">
    <source>
        <dbReference type="SMART" id="SM01390"/>
    </source>
</evidence>
<dbReference type="PANTHER" id="PTHR11831:SF4">
    <property type="entry name" value="SMALL RIBOSOMAL SUBUNIT PROTEIN US4M"/>
    <property type="match status" value="1"/>
</dbReference>
<dbReference type="AlphaFoldDB" id="A8SKZ9"/>
<dbReference type="InterPro" id="IPR005709">
    <property type="entry name" value="Ribosomal_uS4_bac-type"/>
</dbReference>
<dbReference type="GO" id="GO:0019843">
    <property type="term" value="F:rRNA binding"/>
    <property type="evidence" value="ECO:0007669"/>
    <property type="project" value="UniProtKB-UniRule"/>
</dbReference>
<dbReference type="Pfam" id="PF01479">
    <property type="entry name" value="S4"/>
    <property type="match status" value="1"/>
</dbReference>
<comment type="caution">
    <text evidence="11">The sequence shown here is derived from an EMBL/GenBank/DDBJ whole genome shotgun (WGS) entry which is preliminary data.</text>
</comment>
<feature type="domain" description="Small ribosomal subunit protein uS4 N-terminal" evidence="10">
    <location>
        <begin position="20"/>
        <end position="105"/>
    </location>
</feature>
<dbReference type="PANTHER" id="PTHR11831">
    <property type="entry name" value="30S 40S RIBOSOMAL PROTEIN"/>
    <property type="match status" value="1"/>
</dbReference>
<sequence>MRGYKLSRQIIYGEYENMAKMMGPRFKQSRRLGLNVCGHPKANKRMGKGLARNDKKLTEYGLQLLEKQRLRAYYGVMEKQFRTYVEKALRQKERITGDALVMMLETRLDNLVYRMGFASSIRQARQMVVHGHMLVNGKKVDIPSYAVQVGDEITLREKSQKVEMFKENFESTFLGVVPYIEKKEGLKATLTRMPERDEVPIEIQDSLVVEFYSRLI</sequence>
<dbReference type="HOGENOM" id="CLU_092403_0_1_9"/>
<name>A8SKZ9_9FIRM</name>
<proteinExistence type="inferred from homology"/>
<dbReference type="GO" id="GO:0042274">
    <property type="term" value="P:ribosomal small subunit biogenesis"/>
    <property type="evidence" value="ECO:0007669"/>
    <property type="project" value="TreeGrafter"/>
</dbReference>
<reference evidence="11 12" key="2">
    <citation type="submission" date="2007-09" db="EMBL/GenBank/DDBJ databases">
        <authorList>
            <person name="Fulton L."/>
            <person name="Clifton S."/>
            <person name="Fulton B."/>
            <person name="Xu J."/>
            <person name="Minx P."/>
            <person name="Pepin K.H."/>
            <person name="Johnson M."/>
            <person name="Thiruvilangam P."/>
            <person name="Bhonagiri V."/>
            <person name="Nash W.E."/>
            <person name="Mardis E.R."/>
            <person name="Wilson R.K."/>
        </authorList>
    </citation>
    <scope>NUCLEOTIDE SEQUENCE [LARGE SCALE GENOMIC DNA]</scope>
    <source>
        <strain evidence="11 12">ATCC 33270</strain>
    </source>
</reference>
<dbReference type="FunFam" id="3.10.290.10:FF:000001">
    <property type="entry name" value="30S ribosomal protein S4"/>
    <property type="match status" value="1"/>
</dbReference>
<protein>
    <recommendedName>
        <fullName evidence="6 7">Small ribosomal subunit protein uS4</fullName>
    </recommendedName>
</protein>
<dbReference type="NCBIfam" id="TIGR01017">
    <property type="entry name" value="rpsD_bact"/>
    <property type="match status" value="1"/>
</dbReference>
<keyword evidence="4 7" id="KW-0689">Ribosomal protein</keyword>
<comment type="function">
    <text evidence="7">One of the primary rRNA binding proteins, it binds directly to 16S rRNA where it nucleates assembly of the body of the 30S subunit.</text>
</comment>
<evidence type="ECO:0000256" key="3">
    <source>
        <dbReference type="ARBA" id="ARBA00022884"/>
    </source>
</evidence>